<dbReference type="OrthoDB" id="2094832at2759"/>
<gene>
    <name evidence="5" type="ORF">SERLADRAFT_359737</name>
</gene>
<dbReference type="GO" id="GO:0016740">
    <property type="term" value="F:transferase activity"/>
    <property type="evidence" value="ECO:0007669"/>
    <property type="project" value="UniProtKB-KW"/>
</dbReference>
<dbReference type="KEGG" id="sla:SERLADRAFT_359737"/>
<dbReference type="PANTHER" id="PTHR35897:SF1">
    <property type="entry name" value="METHYLTRANSFERASE AUSD"/>
    <property type="match status" value="1"/>
</dbReference>
<evidence type="ECO:0000256" key="4">
    <source>
        <dbReference type="ARBA" id="ARBA00038314"/>
    </source>
</evidence>
<sequence>MADVGAQEKKPVPLDEKYYSNITPEDIAFLKSETGIDDDETLKRHILAVQAEAYKVHPYTCIRILSFTQTLISKIPPYDHLLKLGRERKDAIFIDVGCCFGADLRRAVADGYPVENVLGTDLHPEFWKLGYELFNSPHESFPVPFVAGDVLNPSHLQVVPPFYDAVKTPVPDLKSLTSLNPLHGHVSAIHTSSFFHLFTEEQQLAIARGLASLLSPQPGSMIFGFHVGKPEKGILDRARLSYDMFCHCPESWTAMWDEIFEKGTVRVDAKLQEITLDNIAFELGLSPGHSAPKFWVLRWSVTRL</sequence>
<proteinExistence type="inferred from homology"/>
<protein>
    <recommendedName>
        <fullName evidence="6">Methyltransferase domain-containing protein</fullName>
    </recommendedName>
</protein>
<reference evidence="5" key="1">
    <citation type="submission" date="2011-04" db="EMBL/GenBank/DDBJ databases">
        <title>Evolution of plant cell wall degrading machinery underlies the functional diversity of forest fungi.</title>
        <authorList>
            <consortium name="US DOE Joint Genome Institute (JGI-PGF)"/>
            <person name="Eastwood D.C."/>
            <person name="Floudas D."/>
            <person name="Binder M."/>
            <person name="Majcherczyk A."/>
            <person name="Schneider P."/>
            <person name="Aerts A."/>
            <person name="Asiegbu F.O."/>
            <person name="Baker S.E."/>
            <person name="Barry K."/>
            <person name="Bendiksby M."/>
            <person name="Blumentritt M."/>
            <person name="Coutinho P.M."/>
            <person name="Cullen D."/>
            <person name="Cullen D."/>
            <person name="Gathman A."/>
            <person name="Goodell B."/>
            <person name="Henrissat B."/>
            <person name="Ihrmark K."/>
            <person name="Kauserud H."/>
            <person name="Kohler A."/>
            <person name="LaButti K."/>
            <person name="Lapidus A."/>
            <person name="Lavin J.L."/>
            <person name="Lee Y.-H."/>
            <person name="Lindquist E."/>
            <person name="Lilly W."/>
            <person name="Lucas S."/>
            <person name="Morin E."/>
            <person name="Murat C."/>
            <person name="Oguiza J.A."/>
            <person name="Park J."/>
            <person name="Pisabarro A.G."/>
            <person name="Riley R."/>
            <person name="Rosling A."/>
            <person name="Salamov A."/>
            <person name="Schmidt O."/>
            <person name="Schmutz J."/>
            <person name="Skrede I."/>
            <person name="Stenlid J."/>
            <person name="Wiebenga A."/>
            <person name="Xie X."/>
            <person name="Kues U."/>
            <person name="Hibbett D.S."/>
            <person name="Hoffmeister D."/>
            <person name="Hogberg N."/>
            <person name="Martin F."/>
            <person name="Grigoriev I.V."/>
            <person name="Watkinson S.C."/>
        </authorList>
    </citation>
    <scope>NUCLEOTIDE SEQUENCE</scope>
    <source>
        <strain evidence="5">S7.9</strain>
    </source>
</reference>
<name>F8NJH7_SERL9</name>
<dbReference type="PANTHER" id="PTHR35897">
    <property type="entry name" value="METHYLTRANSFERASE AUSD"/>
    <property type="match status" value="1"/>
</dbReference>
<dbReference type="InterPro" id="IPR051654">
    <property type="entry name" value="Meroterpenoid_MTases"/>
</dbReference>
<dbReference type="HOGENOM" id="CLU_051542_1_1_1"/>
<comment type="pathway">
    <text evidence="1">Secondary metabolite biosynthesis.</text>
</comment>
<dbReference type="AlphaFoldDB" id="F8NJH7"/>
<comment type="similarity">
    <text evidence="4">Belongs to the class I-like SAM-binding methyltransferase superfamily.</text>
</comment>
<evidence type="ECO:0000256" key="3">
    <source>
        <dbReference type="ARBA" id="ARBA00022691"/>
    </source>
</evidence>
<keyword evidence="2" id="KW-0808">Transferase</keyword>
<dbReference type="RefSeq" id="XP_007314269.1">
    <property type="nucleotide sequence ID" value="XM_007314207.1"/>
</dbReference>
<evidence type="ECO:0000313" key="5">
    <source>
        <dbReference type="EMBL" id="EGO30027.1"/>
    </source>
</evidence>
<accession>F8NJH7</accession>
<dbReference type="GeneID" id="18809703"/>
<dbReference type="InterPro" id="IPR029063">
    <property type="entry name" value="SAM-dependent_MTases_sf"/>
</dbReference>
<dbReference type="SUPFAM" id="SSF53335">
    <property type="entry name" value="S-adenosyl-L-methionine-dependent methyltransferases"/>
    <property type="match status" value="1"/>
</dbReference>
<keyword evidence="3" id="KW-0949">S-adenosyl-L-methionine</keyword>
<organism>
    <name type="scientific">Serpula lacrymans var. lacrymans (strain S7.9)</name>
    <name type="common">Dry rot fungus</name>
    <dbReference type="NCBI Taxonomy" id="578457"/>
    <lineage>
        <taxon>Eukaryota</taxon>
        <taxon>Fungi</taxon>
        <taxon>Dikarya</taxon>
        <taxon>Basidiomycota</taxon>
        <taxon>Agaricomycotina</taxon>
        <taxon>Agaricomycetes</taxon>
        <taxon>Agaricomycetidae</taxon>
        <taxon>Boletales</taxon>
        <taxon>Coniophorineae</taxon>
        <taxon>Serpulaceae</taxon>
        <taxon>Serpula</taxon>
    </lineage>
</organism>
<dbReference type="Proteomes" id="UP000008064">
    <property type="component" value="Unassembled WGS sequence"/>
</dbReference>
<evidence type="ECO:0000256" key="2">
    <source>
        <dbReference type="ARBA" id="ARBA00022679"/>
    </source>
</evidence>
<dbReference type="Gene3D" id="3.40.50.150">
    <property type="entry name" value="Vaccinia Virus protein VP39"/>
    <property type="match status" value="1"/>
</dbReference>
<evidence type="ECO:0000256" key="1">
    <source>
        <dbReference type="ARBA" id="ARBA00005179"/>
    </source>
</evidence>
<dbReference type="EMBL" id="GL945429">
    <property type="protein sequence ID" value="EGO30027.1"/>
    <property type="molecule type" value="Genomic_DNA"/>
</dbReference>
<evidence type="ECO:0008006" key="6">
    <source>
        <dbReference type="Google" id="ProtNLM"/>
    </source>
</evidence>